<feature type="domain" description="Phosphoribosyltransferase" evidence="16">
    <location>
        <begin position="41"/>
        <end position="189"/>
    </location>
</feature>
<accession>B0FB16</accession>
<dbReference type="AlphaFoldDB" id="B0FB16"/>
<proteinExistence type="inferred from homology"/>
<evidence type="ECO:0000256" key="4">
    <source>
        <dbReference type="ARBA" id="ARBA00008391"/>
    </source>
</evidence>
<dbReference type="GO" id="GO:0006178">
    <property type="term" value="P:guanine salvage"/>
    <property type="evidence" value="ECO:0007669"/>
    <property type="project" value="TreeGrafter"/>
</dbReference>
<dbReference type="InterPro" id="IPR029057">
    <property type="entry name" value="PRTase-like"/>
</dbReference>
<evidence type="ECO:0000256" key="7">
    <source>
        <dbReference type="ARBA" id="ARBA00022676"/>
    </source>
</evidence>
<evidence type="ECO:0000256" key="15">
    <source>
        <dbReference type="RuleBase" id="RU364099"/>
    </source>
</evidence>
<dbReference type="Pfam" id="PF00156">
    <property type="entry name" value="Pribosyltran"/>
    <property type="match status" value="1"/>
</dbReference>
<protein>
    <recommendedName>
        <fullName evidence="5 15">Hypoxanthine phosphoribosyltransferase</fullName>
        <ecNumber evidence="5 15">2.4.2.8</ecNumber>
    </recommendedName>
</protein>
<keyword evidence="7 15" id="KW-0328">Glycosyltransferase</keyword>
<reference evidence="17" key="1">
    <citation type="submission" date="2007-11" db="EMBL/GenBank/DDBJ databases">
        <title>Biochemical properites of a novel hydrolytic enzyme retrieved from a metagenomic library of tidal flat sediments.</title>
        <authorList>
            <person name="Lee M.-H."/>
            <person name="Song J.K."/>
            <person name="Yoon J.-H."/>
        </authorList>
    </citation>
    <scope>NUCLEOTIDE SEQUENCE</scope>
</reference>
<dbReference type="SUPFAM" id="SSF53271">
    <property type="entry name" value="PRTase-like"/>
    <property type="match status" value="1"/>
</dbReference>
<keyword evidence="10 15" id="KW-0660">Purine salvage</keyword>
<comment type="catalytic activity">
    <reaction evidence="13">
        <text>GMP + diphosphate = guanine + 5-phospho-alpha-D-ribose 1-diphosphate</text>
        <dbReference type="Rhea" id="RHEA:25424"/>
        <dbReference type="ChEBI" id="CHEBI:16235"/>
        <dbReference type="ChEBI" id="CHEBI:33019"/>
        <dbReference type="ChEBI" id="CHEBI:58017"/>
        <dbReference type="ChEBI" id="CHEBI:58115"/>
        <dbReference type="EC" id="2.4.2.8"/>
    </reaction>
    <physiologicalReaction direction="right-to-left" evidence="13">
        <dbReference type="Rhea" id="RHEA:25426"/>
    </physiologicalReaction>
</comment>
<evidence type="ECO:0000256" key="2">
    <source>
        <dbReference type="ARBA" id="ARBA00004496"/>
    </source>
</evidence>
<evidence type="ECO:0000256" key="5">
    <source>
        <dbReference type="ARBA" id="ARBA00011895"/>
    </source>
</evidence>
<evidence type="ECO:0000256" key="9">
    <source>
        <dbReference type="ARBA" id="ARBA00022723"/>
    </source>
</evidence>
<dbReference type="InterPro" id="IPR050408">
    <property type="entry name" value="HGPRT"/>
</dbReference>
<dbReference type="GO" id="GO:0005829">
    <property type="term" value="C:cytosol"/>
    <property type="evidence" value="ECO:0007669"/>
    <property type="project" value="TreeGrafter"/>
</dbReference>
<comment type="pathway">
    <text evidence="3 15">Purine metabolism; IMP biosynthesis via salvage pathway; IMP from hypoxanthine: step 1/1.</text>
</comment>
<dbReference type="GO" id="GO:0052657">
    <property type="term" value="F:guanine phosphoribosyltransferase activity"/>
    <property type="evidence" value="ECO:0007669"/>
    <property type="project" value="RHEA"/>
</dbReference>
<dbReference type="InterPro" id="IPR005904">
    <property type="entry name" value="Hxn_phspho_trans"/>
</dbReference>
<dbReference type="PANTHER" id="PTHR43340">
    <property type="entry name" value="HYPOXANTHINE-GUANINE PHOSPHORIBOSYLTRANSFERASE"/>
    <property type="match status" value="1"/>
</dbReference>
<dbReference type="EMBL" id="EU285670">
    <property type="protein sequence ID" value="ABY56069.1"/>
    <property type="molecule type" value="Genomic_DNA"/>
</dbReference>
<evidence type="ECO:0000313" key="17">
    <source>
        <dbReference type="EMBL" id="ABY56069.1"/>
    </source>
</evidence>
<dbReference type="GO" id="GO:0004422">
    <property type="term" value="F:hypoxanthine phosphoribosyltransferase activity"/>
    <property type="evidence" value="ECO:0007669"/>
    <property type="project" value="InterPro"/>
</dbReference>
<dbReference type="GO" id="GO:0000287">
    <property type="term" value="F:magnesium ion binding"/>
    <property type="evidence" value="ECO:0007669"/>
    <property type="project" value="TreeGrafter"/>
</dbReference>
<evidence type="ECO:0000256" key="13">
    <source>
        <dbReference type="ARBA" id="ARBA00048811"/>
    </source>
</evidence>
<evidence type="ECO:0000256" key="12">
    <source>
        <dbReference type="ARBA" id="ARBA00022842"/>
    </source>
</evidence>
<evidence type="ECO:0000256" key="6">
    <source>
        <dbReference type="ARBA" id="ARBA00022490"/>
    </source>
</evidence>
<name>B0FB16_9BACT</name>
<dbReference type="GO" id="GO:0006166">
    <property type="term" value="P:purine ribonucleoside salvage"/>
    <property type="evidence" value="ECO:0007669"/>
    <property type="project" value="UniProtKB-KW"/>
</dbReference>
<dbReference type="NCBIfam" id="TIGR01203">
    <property type="entry name" value="HGPRTase"/>
    <property type="match status" value="1"/>
</dbReference>
<keyword evidence="9 15" id="KW-0479">Metal-binding</keyword>
<dbReference type="Gene3D" id="3.40.50.2020">
    <property type="match status" value="1"/>
</dbReference>
<comment type="catalytic activity">
    <reaction evidence="14">
        <text>IMP + diphosphate = hypoxanthine + 5-phospho-alpha-D-ribose 1-diphosphate</text>
        <dbReference type="Rhea" id="RHEA:17973"/>
        <dbReference type="ChEBI" id="CHEBI:17368"/>
        <dbReference type="ChEBI" id="CHEBI:33019"/>
        <dbReference type="ChEBI" id="CHEBI:58017"/>
        <dbReference type="ChEBI" id="CHEBI:58053"/>
        <dbReference type="EC" id="2.4.2.8"/>
    </reaction>
    <physiologicalReaction direction="right-to-left" evidence="14">
        <dbReference type="Rhea" id="RHEA:17975"/>
    </physiologicalReaction>
</comment>
<evidence type="ECO:0000259" key="16">
    <source>
        <dbReference type="Pfam" id="PF00156"/>
    </source>
</evidence>
<dbReference type="GO" id="GO:0032263">
    <property type="term" value="P:GMP salvage"/>
    <property type="evidence" value="ECO:0007669"/>
    <property type="project" value="TreeGrafter"/>
</dbReference>
<dbReference type="GO" id="GO:0032264">
    <property type="term" value="P:IMP salvage"/>
    <property type="evidence" value="ECO:0007669"/>
    <property type="project" value="UniProtKB-UniPathway"/>
</dbReference>
<keyword evidence="6 15" id="KW-0963">Cytoplasm</keyword>
<dbReference type="EC" id="2.4.2.8" evidence="5 15"/>
<dbReference type="CDD" id="cd06223">
    <property type="entry name" value="PRTases_typeI"/>
    <property type="match status" value="1"/>
</dbReference>
<comment type="subcellular location">
    <subcellularLocation>
        <location evidence="2 15">Cytoplasm</location>
    </subcellularLocation>
</comment>
<evidence type="ECO:0000256" key="8">
    <source>
        <dbReference type="ARBA" id="ARBA00022679"/>
    </source>
</evidence>
<dbReference type="UniPathway" id="UPA00591">
    <property type="reaction ID" value="UER00648"/>
</dbReference>
<evidence type="ECO:0000256" key="14">
    <source>
        <dbReference type="ARBA" id="ARBA00049402"/>
    </source>
</evidence>
<dbReference type="GO" id="GO:0000166">
    <property type="term" value="F:nucleotide binding"/>
    <property type="evidence" value="ECO:0007669"/>
    <property type="project" value="UniProtKB-KW"/>
</dbReference>
<dbReference type="GO" id="GO:0046100">
    <property type="term" value="P:hypoxanthine metabolic process"/>
    <property type="evidence" value="ECO:0007669"/>
    <property type="project" value="TreeGrafter"/>
</dbReference>
<evidence type="ECO:0000256" key="11">
    <source>
        <dbReference type="ARBA" id="ARBA00022741"/>
    </source>
</evidence>
<sequence>MRVMDALSLINLIISMVLNVESFEWEGVMPDTGIAEVLIDEEKIKTIVARLGKEITEYYKGSEKELIVVGLLRGSFVFMADLVREIKHPMITDFMTVSSYGDGTVSSGEFKVVMDLDESIEGRDILLVEDIVDTGNTFSKVIQMLESRNPASLKVCTFLNKPARRVIEVPIDFCGIDIPDEFVVGYGLDLAQKYRNIPYVGIYNPEHK</sequence>
<dbReference type="PANTHER" id="PTHR43340:SF1">
    <property type="entry name" value="HYPOXANTHINE PHOSPHORIBOSYLTRANSFERASE"/>
    <property type="match status" value="1"/>
</dbReference>
<evidence type="ECO:0000256" key="10">
    <source>
        <dbReference type="ARBA" id="ARBA00022726"/>
    </source>
</evidence>
<evidence type="ECO:0000256" key="1">
    <source>
        <dbReference type="ARBA" id="ARBA00001946"/>
    </source>
</evidence>
<organism evidence="17">
    <name type="scientific">uncultured bacterium pFosPlaG</name>
    <dbReference type="NCBI Taxonomy" id="491370"/>
    <lineage>
        <taxon>Bacteria</taxon>
        <taxon>environmental samples</taxon>
    </lineage>
</organism>
<keyword evidence="11 15" id="KW-0547">Nucleotide-binding</keyword>
<comment type="cofactor">
    <cofactor evidence="1 15">
        <name>Mg(2+)</name>
        <dbReference type="ChEBI" id="CHEBI:18420"/>
    </cofactor>
</comment>
<keyword evidence="8 15" id="KW-0808">Transferase</keyword>
<evidence type="ECO:0000256" key="3">
    <source>
        <dbReference type="ARBA" id="ARBA00004669"/>
    </source>
</evidence>
<dbReference type="InterPro" id="IPR000836">
    <property type="entry name" value="PRTase_dom"/>
</dbReference>
<comment type="similarity">
    <text evidence="4 15">Belongs to the purine/pyrimidine phosphoribosyltransferase family.</text>
</comment>
<dbReference type="FunFam" id="3.40.50.2020:FF:000006">
    <property type="entry name" value="Hypoxanthine phosphoribosyltransferase"/>
    <property type="match status" value="1"/>
</dbReference>
<keyword evidence="12 15" id="KW-0460">Magnesium</keyword>